<dbReference type="AlphaFoldDB" id="A0A4Z2GNS7"/>
<dbReference type="Proteomes" id="UP000314294">
    <property type="component" value="Unassembled WGS sequence"/>
</dbReference>
<sequence>MGSVPPIRYVITGVVGVRCSSVLQHEAHGGPVKRGRSYDPGPLLGADAVDRLRRPAGGGLLLSPVGRHVAGTLQVHALSLQPGGVASALRLHRHLRLHQRPGLDHGGRRHEARVCPYAPGLRANGDMGMGTGVMGDCGMGTSTYCPVSGSKSRLVAGCTGVSTRSIFLWVAWKGSRAGVGAMAGEKQYS</sequence>
<reference evidence="1 2" key="1">
    <citation type="submission" date="2019-03" db="EMBL/GenBank/DDBJ databases">
        <title>First draft genome of Liparis tanakae, snailfish: a comprehensive survey of snailfish specific genes.</title>
        <authorList>
            <person name="Kim W."/>
            <person name="Song I."/>
            <person name="Jeong J.-H."/>
            <person name="Kim D."/>
            <person name="Kim S."/>
            <person name="Ryu S."/>
            <person name="Song J.Y."/>
            <person name="Lee S.K."/>
        </authorList>
    </citation>
    <scope>NUCLEOTIDE SEQUENCE [LARGE SCALE GENOMIC DNA]</scope>
    <source>
        <tissue evidence="1">Muscle</tissue>
    </source>
</reference>
<keyword evidence="2" id="KW-1185">Reference proteome</keyword>
<organism evidence="1 2">
    <name type="scientific">Liparis tanakae</name>
    <name type="common">Tanaka's snailfish</name>
    <dbReference type="NCBI Taxonomy" id="230148"/>
    <lineage>
        <taxon>Eukaryota</taxon>
        <taxon>Metazoa</taxon>
        <taxon>Chordata</taxon>
        <taxon>Craniata</taxon>
        <taxon>Vertebrata</taxon>
        <taxon>Euteleostomi</taxon>
        <taxon>Actinopterygii</taxon>
        <taxon>Neopterygii</taxon>
        <taxon>Teleostei</taxon>
        <taxon>Neoteleostei</taxon>
        <taxon>Acanthomorphata</taxon>
        <taxon>Eupercaria</taxon>
        <taxon>Perciformes</taxon>
        <taxon>Cottioidei</taxon>
        <taxon>Cottales</taxon>
        <taxon>Liparidae</taxon>
        <taxon>Liparis</taxon>
    </lineage>
</organism>
<accession>A0A4Z2GNS7</accession>
<gene>
    <name evidence="1" type="ORF">EYF80_035301</name>
</gene>
<name>A0A4Z2GNS7_9TELE</name>
<proteinExistence type="predicted"/>
<evidence type="ECO:0000313" key="1">
    <source>
        <dbReference type="EMBL" id="TNN54463.1"/>
    </source>
</evidence>
<dbReference type="EMBL" id="SRLO01000483">
    <property type="protein sequence ID" value="TNN54463.1"/>
    <property type="molecule type" value="Genomic_DNA"/>
</dbReference>
<evidence type="ECO:0000313" key="2">
    <source>
        <dbReference type="Proteomes" id="UP000314294"/>
    </source>
</evidence>
<protein>
    <submittedName>
        <fullName evidence="1">Uncharacterized protein</fullName>
    </submittedName>
</protein>
<comment type="caution">
    <text evidence="1">The sequence shown here is derived from an EMBL/GenBank/DDBJ whole genome shotgun (WGS) entry which is preliminary data.</text>
</comment>